<dbReference type="GO" id="GO:0005324">
    <property type="term" value="F:long-chain fatty acid transmembrane transporter activity"/>
    <property type="evidence" value="ECO:0007669"/>
    <property type="project" value="TreeGrafter"/>
</dbReference>
<dbReference type="Pfam" id="PF13193">
    <property type="entry name" value="AMP-binding_C"/>
    <property type="match status" value="1"/>
</dbReference>
<evidence type="ECO:0000256" key="4">
    <source>
        <dbReference type="ARBA" id="ARBA00022840"/>
    </source>
</evidence>
<dbReference type="GO" id="GO:0005886">
    <property type="term" value="C:plasma membrane"/>
    <property type="evidence" value="ECO:0007669"/>
    <property type="project" value="TreeGrafter"/>
</dbReference>
<comment type="similarity">
    <text evidence="1">Belongs to the ATP-dependent AMP-binding enzyme family.</text>
</comment>
<proteinExistence type="inferred from homology"/>
<dbReference type="GO" id="GO:0044539">
    <property type="term" value="P:long-chain fatty acid import into cell"/>
    <property type="evidence" value="ECO:0007669"/>
    <property type="project" value="TreeGrafter"/>
</dbReference>
<accession>A0A2I1RAW2</accession>
<feature type="domain" description="AMP-binding enzyme C-terminal" evidence="6">
    <location>
        <begin position="412"/>
        <end position="484"/>
    </location>
</feature>
<evidence type="ECO:0000259" key="5">
    <source>
        <dbReference type="Pfam" id="PF00501"/>
    </source>
</evidence>
<dbReference type="EMBL" id="PKJC01000004">
    <property type="protein sequence ID" value="PKZ66225.1"/>
    <property type="molecule type" value="Genomic_DNA"/>
</dbReference>
<dbReference type="Gene3D" id="3.30.300.30">
    <property type="match status" value="1"/>
</dbReference>
<comment type="caution">
    <text evidence="7">The sequence shown here is derived from an EMBL/GenBank/DDBJ whole genome shotgun (WGS) entry which is preliminary data.</text>
</comment>
<evidence type="ECO:0000259" key="6">
    <source>
        <dbReference type="Pfam" id="PF13193"/>
    </source>
</evidence>
<evidence type="ECO:0000256" key="2">
    <source>
        <dbReference type="ARBA" id="ARBA00022598"/>
    </source>
</evidence>
<evidence type="ECO:0000313" key="8">
    <source>
        <dbReference type="Proteomes" id="UP000234662"/>
    </source>
</evidence>
<dbReference type="AlphaFoldDB" id="A0A2I1RAW2"/>
<reference evidence="7 8" key="1">
    <citation type="submission" date="2017-12" db="EMBL/GenBank/DDBJ databases">
        <title>Phylogenetic diversity of female urinary microbiome.</title>
        <authorList>
            <person name="Thomas-White K."/>
            <person name="Wolfe A.J."/>
        </authorList>
    </citation>
    <scope>NUCLEOTIDE SEQUENCE [LARGE SCALE GENOMIC DNA]</scope>
    <source>
        <strain evidence="7 8">UMB0777</strain>
    </source>
</reference>
<dbReference type="PROSITE" id="PS00455">
    <property type="entry name" value="AMP_BINDING"/>
    <property type="match status" value="1"/>
</dbReference>
<evidence type="ECO:0000256" key="1">
    <source>
        <dbReference type="ARBA" id="ARBA00006432"/>
    </source>
</evidence>
<protein>
    <submittedName>
        <fullName evidence="7">Acyl-CoA synthetase</fullName>
    </submittedName>
</protein>
<dbReference type="STRING" id="2055.BCM27_20375"/>
<dbReference type="GO" id="GO:0004467">
    <property type="term" value="F:long-chain fatty acid-CoA ligase activity"/>
    <property type="evidence" value="ECO:0007669"/>
    <property type="project" value="TreeGrafter"/>
</dbReference>
<dbReference type="PANTHER" id="PTHR43107:SF15">
    <property type="entry name" value="FATTY ACID TRANSPORT PROTEIN 3, ISOFORM A"/>
    <property type="match status" value="1"/>
</dbReference>
<feature type="domain" description="AMP-dependent synthetase/ligase" evidence="5">
    <location>
        <begin position="61"/>
        <end position="361"/>
    </location>
</feature>
<keyword evidence="4" id="KW-0067">ATP-binding</keyword>
<dbReference type="InterPro" id="IPR025110">
    <property type="entry name" value="AMP-bd_C"/>
</dbReference>
<evidence type="ECO:0000256" key="3">
    <source>
        <dbReference type="ARBA" id="ARBA00022741"/>
    </source>
</evidence>
<evidence type="ECO:0000313" key="7">
    <source>
        <dbReference type="EMBL" id="PKZ66225.1"/>
    </source>
</evidence>
<keyword evidence="2" id="KW-0436">Ligase</keyword>
<dbReference type="SUPFAM" id="SSF56801">
    <property type="entry name" value="Acetyl-CoA synthetase-like"/>
    <property type="match status" value="1"/>
</dbReference>
<dbReference type="InterPro" id="IPR042099">
    <property type="entry name" value="ANL_N_sf"/>
</dbReference>
<gene>
    <name evidence="7" type="ORF">CYJ73_08845</name>
</gene>
<dbReference type="InterPro" id="IPR045851">
    <property type="entry name" value="AMP-bd_C_sf"/>
</dbReference>
<sequence length="517" mass="55542">MSRPIAPTRASTVADLVAPLTGVDDRGIWFEGGFRSWADHLVDAALRAGVVWSWLSEDRPRHVGILLANTPEFSALFAAAARHGFVLVGLNTTRRGDALAADIARADCQIVLCGVDTRHLLDGLDLGGTRVIDVDSPEWADAVATSEPAPLADPTPDDLMMLIFTSGTTGDPKAVRCTHRTFATSGPMLADRFDIGPRDVAYLSMPMFHSNAMIAGWCVAVAGGASIALRRSFSARGFVEDVHRYGVTYANYVGKPMNYILATEPHPGDAKSSLRVMYGNEASARDRCRFAERFGCLVVDGFGSTEGGVAITRTPDTPDDALGPLREPTAVVDVDTGEPVPVGTVGEIVNLSGPGLFAGYHNDPDATADRMRGGIYHTGDLAWVDDAGFLHFAGRLGDWLRVDGENIGTGPIERILLRHPSIRQVAVHGVPVEIGDEIEAVLVADGLTGDEFGEFLSAQDDLGPKQWPHRVRLVDELPETATFKTVKRLLAADTTPPTWVRDGRTYRAGDVVRARSV</sequence>
<organism evidence="7 8">
    <name type="scientific">Gordonia terrae</name>
    <dbReference type="NCBI Taxonomy" id="2055"/>
    <lineage>
        <taxon>Bacteria</taxon>
        <taxon>Bacillati</taxon>
        <taxon>Actinomycetota</taxon>
        <taxon>Actinomycetes</taxon>
        <taxon>Mycobacteriales</taxon>
        <taxon>Gordoniaceae</taxon>
        <taxon>Gordonia</taxon>
    </lineage>
</organism>
<dbReference type="GO" id="GO:0005524">
    <property type="term" value="F:ATP binding"/>
    <property type="evidence" value="ECO:0007669"/>
    <property type="project" value="UniProtKB-KW"/>
</dbReference>
<dbReference type="InterPro" id="IPR000873">
    <property type="entry name" value="AMP-dep_synth/lig_dom"/>
</dbReference>
<dbReference type="Pfam" id="PF00501">
    <property type="entry name" value="AMP-binding"/>
    <property type="match status" value="1"/>
</dbReference>
<keyword evidence="3" id="KW-0547">Nucleotide-binding</keyword>
<dbReference type="Gene3D" id="3.40.50.12780">
    <property type="entry name" value="N-terminal domain of ligase-like"/>
    <property type="match status" value="1"/>
</dbReference>
<dbReference type="RefSeq" id="WP_101819849.1">
    <property type="nucleotide sequence ID" value="NZ_PKJC01000004.1"/>
</dbReference>
<dbReference type="Proteomes" id="UP000234662">
    <property type="component" value="Unassembled WGS sequence"/>
</dbReference>
<dbReference type="PANTHER" id="PTHR43107">
    <property type="entry name" value="LONG-CHAIN FATTY ACID TRANSPORT PROTEIN"/>
    <property type="match status" value="1"/>
</dbReference>
<name>A0A2I1RAW2_9ACTN</name>
<dbReference type="InterPro" id="IPR020845">
    <property type="entry name" value="AMP-binding_CS"/>
</dbReference>